<accession>A0ABN8DGQ5</accession>
<evidence type="ECO:0000313" key="1">
    <source>
        <dbReference type="EMBL" id="CAH0525740.1"/>
    </source>
</evidence>
<keyword evidence="2" id="KW-1185">Reference proteome</keyword>
<protein>
    <submittedName>
        <fullName evidence="1">Uncharacterized protein</fullName>
    </submittedName>
</protein>
<sequence>MLCVFYSRLAVTFPIEAPIEIGYTAAQQPATSYVNYGNAAQR</sequence>
<dbReference type="EMBL" id="CAKLCM010000002">
    <property type="protein sequence ID" value="CAH0525740.1"/>
    <property type="molecule type" value="Genomic_DNA"/>
</dbReference>
<evidence type="ECO:0000313" key="2">
    <source>
        <dbReference type="Proteomes" id="UP000838160"/>
    </source>
</evidence>
<gene>
    <name evidence="1" type="ORF">VHP8226_01270</name>
</gene>
<organism evidence="1 2">
    <name type="scientific">Vibrio hippocampi</name>
    <dbReference type="NCBI Taxonomy" id="654686"/>
    <lineage>
        <taxon>Bacteria</taxon>
        <taxon>Pseudomonadati</taxon>
        <taxon>Pseudomonadota</taxon>
        <taxon>Gammaproteobacteria</taxon>
        <taxon>Vibrionales</taxon>
        <taxon>Vibrionaceae</taxon>
        <taxon>Vibrio</taxon>
    </lineage>
</organism>
<comment type="caution">
    <text evidence="1">The sequence shown here is derived from an EMBL/GenBank/DDBJ whole genome shotgun (WGS) entry which is preliminary data.</text>
</comment>
<dbReference type="Proteomes" id="UP000838160">
    <property type="component" value="Unassembled WGS sequence"/>
</dbReference>
<proteinExistence type="predicted"/>
<name>A0ABN8DGQ5_9VIBR</name>
<reference evidence="1" key="1">
    <citation type="submission" date="2021-12" db="EMBL/GenBank/DDBJ databases">
        <authorList>
            <person name="Rodrigo-Torres L."/>
            <person name="Arahal R. D."/>
            <person name="Lucena T."/>
        </authorList>
    </citation>
    <scope>NUCLEOTIDE SEQUENCE</scope>
    <source>
        <strain evidence="1">CECT 8226</strain>
    </source>
</reference>